<dbReference type="Proteomes" id="UP000759273">
    <property type="component" value="Unassembled WGS sequence"/>
</dbReference>
<comment type="pathway">
    <text evidence="10">Lipid metabolism; phospholipid metabolism.</text>
</comment>
<gene>
    <name evidence="10 11" type="primary">plsX</name>
    <name evidence="11" type="ORF">KHY36_12545</name>
</gene>
<evidence type="ECO:0000256" key="5">
    <source>
        <dbReference type="ARBA" id="ARBA00023098"/>
    </source>
</evidence>
<dbReference type="Pfam" id="PF02504">
    <property type="entry name" value="FA_synthesis"/>
    <property type="match status" value="1"/>
</dbReference>
<evidence type="ECO:0000256" key="9">
    <source>
        <dbReference type="ARBA" id="ARBA00046608"/>
    </source>
</evidence>
<evidence type="ECO:0000256" key="8">
    <source>
        <dbReference type="ARBA" id="ARBA00024069"/>
    </source>
</evidence>
<evidence type="ECO:0000256" key="10">
    <source>
        <dbReference type="HAMAP-Rule" id="MF_00019"/>
    </source>
</evidence>
<keyword evidence="3 10" id="KW-0444">Lipid biosynthesis</keyword>
<dbReference type="PIRSF" id="PIRSF002465">
    <property type="entry name" value="Phsphlp_syn_PlsX"/>
    <property type="match status" value="1"/>
</dbReference>
<dbReference type="GO" id="GO:0008654">
    <property type="term" value="P:phospholipid biosynthetic process"/>
    <property type="evidence" value="ECO:0007669"/>
    <property type="project" value="UniProtKB-KW"/>
</dbReference>
<keyword evidence="7 10" id="KW-1208">Phospholipid metabolism</keyword>
<protein>
    <recommendedName>
        <fullName evidence="8 10">Phosphate acyltransferase</fullName>
        <ecNumber evidence="8 10">2.3.1.274</ecNumber>
    </recommendedName>
    <alternativeName>
        <fullName evidence="10">Acyl-ACP phosphotransacylase</fullName>
    </alternativeName>
    <alternativeName>
        <fullName evidence="10">Acyl-[acyl-carrier-protein]--phosphate acyltransferase</fullName>
    </alternativeName>
    <alternativeName>
        <fullName evidence="10">Phosphate-acyl-ACP acyltransferase</fullName>
    </alternativeName>
</protein>
<organism evidence="11 12">
    <name type="scientific">Subdoligranulum variabile</name>
    <dbReference type="NCBI Taxonomy" id="214851"/>
    <lineage>
        <taxon>Bacteria</taxon>
        <taxon>Bacillati</taxon>
        <taxon>Bacillota</taxon>
        <taxon>Clostridia</taxon>
        <taxon>Eubacteriales</taxon>
        <taxon>Oscillospiraceae</taxon>
        <taxon>Subdoligranulum</taxon>
    </lineage>
</organism>
<evidence type="ECO:0000256" key="6">
    <source>
        <dbReference type="ARBA" id="ARBA00023209"/>
    </source>
</evidence>
<evidence type="ECO:0000313" key="12">
    <source>
        <dbReference type="Proteomes" id="UP000759273"/>
    </source>
</evidence>
<dbReference type="HAMAP" id="MF_00019">
    <property type="entry name" value="PlsX"/>
    <property type="match status" value="1"/>
</dbReference>
<evidence type="ECO:0000256" key="3">
    <source>
        <dbReference type="ARBA" id="ARBA00022516"/>
    </source>
</evidence>
<dbReference type="SUPFAM" id="SSF53659">
    <property type="entry name" value="Isocitrate/Isopropylmalate dehydrogenase-like"/>
    <property type="match status" value="1"/>
</dbReference>
<dbReference type="AlphaFoldDB" id="A0A943DBK0"/>
<dbReference type="PANTHER" id="PTHR30100:SF1">
    <property type="entry name" value="PHOSPHATE ACYLTRANSFERASE"/>
    <property type="match status" value="1"/>
</dbReference>
<keyword evidence="5 10" id="KW-0443">Lipid metabolism</keyword>
<proteinExistence type="inferred from homology"/>
<evidence type="ECO:0000256" key="7">
    <source>
        <dbReference type="ARBA" id="ARBA00023264"/>
    </source>
</evidence>
<dbReference type="GO" id="GO:0006633">
    <property type="term" value="P:fatty acid biosynthetic process"/>
    <property type="evidence" value="ECO:0007669"/>
    <property type="project" value="UniProtKB-UniRule"/>
</dbReference>
<comment type="function">
    <text evidence="10">Catalyzes the reversible formation of acyl-phosphate (acyl-PO(4)) from acyl-[acyl-carrier-protein] (acyl-ACP). This enzyme utilizes acyl-ACP as fatty acyl donor, but not acyl-CoA.</text>
</comment>
<evidence type="ECO:0000256" key="1">
    <source>
        <dbReference type="ARBA" id="ARBA00001232"/>
    </source>
</evidence>
<dbReference type="EMBL" id="JAGZGG010000038">
    <property type="protein sequence ID" value="MBS5333341.1"/>
    <property type="molecule type" value="Genomic_DNA"/>
</dbReference>
<dbReference type="GO" id="GO:0043811">
    <property type="term" value="F:phosphate:acyl-[acyl carrier protein] acyltransferase activity"/>
    <property type="evidence" value="ECO:0007669"/>
    <property type="project" value="UniProtKB-UniRule"/>
</dbReference>
<dbReference type="GO" id="GO:0005737">
    <property type="term" value="C:cytoplasm"/>
    <property type="evidence" value="ECO:0007669"/>
    <property type="project" value="UniProtKB-SubCell"/>
</dbReference>
<name>A0A943DBK0_9FIRM</name>
<comment type="caution">
    <text evidence="11">The sequence shown here is derived from an EMBL/GenBank/DDBJ whole genome shotgun (WGS) entry which is preliminary data.</text>
</comment>
<sequence length="340" mass="35883">MKILVDAMGGDNAPLCVLQGASQAAAEFGDGMTLTLLGEEKAIRDCAAENKIDLAPFEIINCTENIDMHDDPVKAVRHKKDSSLVKGLTMLKNGEGDAFVSAGSTGALHVGTSLIVRTVKGVKRPALATPMPGAKQNFLLLDCGANVECRPEMLNAFGTMGSVYAEKVMGRTAPKVALVNNGAEDTKGTPTYREAHQLLKANPCIHFAGNIEPRYIMDGEVDVVVCDGFVGNVVLKLTEGVAKTLLGMLKKIFLQNLITKLSYLGIKGGLGELKRMMDSEEVGGAPLLGAAKPVIKAHGSSHAKGIKNAIRQAKLCVANDLCGTMEKALGEVAAQKKEEA</sequence>
<dbReference type="Gene3D" id="3.40.718.10">
    <property type="entry name" value="Isopropylmalate Dehydrogenase"/>
    <property type="match status" value="1"/>
</dbReference>
<accession>A0A943DBK0</accession>
<dbReference type="InterPro" id="IPR012281">
    <property type="entry name" value="Phospholipid_synth_PlsX-like"/>
</dbReference>
<keyword evidence="6 10" id="KW-0594">Phospholipid biosynthesis</keyword>
<keyword evidence="4 10" id="KW-0808">Transferase</keyword>
<keyword evidence="2 10" id="KW-0963">Cytoplasm</keyword>
<dbReference type="PANTHER" id="PTHR30100">
    <property type="entry name" value="FATTY ACID/PHOSPHOLIPID SYNTHESIS PROTEIN PLSX"/>
    <property type="match status" value="1"/>
</dbReference>
<comment type="subcellular location">
    <subcellularLocation>
        <location evidence="10">Cytoplasm</location>
    </subcellularLocation>
    <text evidence="10">Associated with the membrane possibly through PlsY.</text>
</comment>
<comment type="catalytic activity">
    <reaction evidence="1 10">
        <text>a fatty acyl-[ACP] + phosphate = an acyl phosphate + holo-[ACP]</text>
        <dbReference type="Rhea" id="RHEA:42292"/>
        <dbReference type="Rhea" id="RHEA-COMP:9685"/>
        <dbReference type="Rhea" id="RHEA-COMP:14125"/>
        <dbReference type="ChEBI" id="CHEBI:43474"/>
        <dbReference type="ChEBI" id="CHEBI:59918"/>
        <dbReference type="ChEBI" id="CHEBI:64479"/>
        <dbReference type="ChEBI" id="CHEBI:138651"/>
        <dbReference type="EC" id="2.3.1.274"/>
    </reaction>
</comment>
<reference evidence="11" key="1">
    <citation type="submission" date="2021-02" db="EMBL/GenBank/DDBJ databases">
        <title>Infant gut strain persistence is associated with maternal origin, phylogeny, and functional potential including surface adhesion and iron acquisition.</title>
        <authorList>
            <person name="Lou Y.C."/>
        </authorList>
    </citation>
    <scope>NUCLEOTIDE SEQUENCE</scope>
    <source>
        <strain evidence="11">L3_101_000M1_dasL3_101_000M1_concoct_87</strain>
    </source>
</reference>
<dbReference type="InterPro" id="IPR003664">
    <property type="entry name" value="FA_synthesis"/>
</dbReference>
<evidence type="ECO:0000256" key="2">
    <source>
        <dbReference type="ARBA" id="ARBA00022490"/>
    </source>
</evidence>
<dbReference type="EC" id="2.3.1.274" evidence="8 10"/>
<evidence type="ECO:0000313" key="11">
    <source>
        <dbReference type="EMBL" id="MBS5333341.1"/>
    </source>
</evidence>
<dbReference type="NCBIfam" id="TIGR00182">
    <property type="entry name" value="plsX"/>
    <property type="match status" value="1"/>
</dbReference>
<comment type="similarity">
    <text evidence="10">Belongs to the PlsX family.</text>
</comment>
<evidence type="ECO:0000256" key="4">
    <source>
        <dbReference type="ARBA" id="ARBA00022679"/>
    </source>
</evidence>
<comment type="subunit">
    <text evidence="9 10">Homodimer. Probably interacts with PlsY.</text>
</comment>
<keyword evidence="11" id="KW-0012">Acyltransferase</keyword>